<accession>A0A7X9RY87</accession>
<organism evidence="1 2">
    <name type="scientific">Flammeovirga aprica JL-4</name>
    <dbReference type="NCBI Taxonomy" id="694437"/>
    <lineage>
        <taxon>Bacteria</taxon>
        <taxon>Pseudomonadati</taxon>
        <taxon>Bacteroidota</taxon>
        <taxon>Cytophagia</taxon>
        <taxon>Cytophagales</taxon>
        <taxon>Flammeovirgaceae</taxon>
        <taxon>Flammeovirga</taxon>
    </lineage>
</organism>
<evidence type="ECO:0000313" key="2">
    <source>
        <dbReference type="Proteomes" id="UP000576082"/>
    </source>
</evidence>
<reference evidence="1 2" key="1">
    <citation type="submission" date="2020-04" db="EMBL/GenBank/DDBJ databases">
        <title>Flammeovirga sp. SR4, a novel species isolated from seawater.</title>
        <authorList>
            <person name="Wang X."/>
        </authorList>
    </citation>
    <scope>NUCLEOTIDE SEQUENCE [LARGE SCALE GENOMIC DNA]</scope>
    <source>
        <strain evidence="1 2">ATCC 23126</strain>
    </source>
</reference>
<evidence type="ECO:0000313" key="1">
    <source>
        <dbReference type="EMBL" id="NME70852.1"/>
    </source>
</evidence>
<sequence>MNILLFILFACNHTSIKNDLMLIEYYNKNSVAYFDDNKTLIIKSVTSVTKKRLLKSKDCFLRLSNDDEILLVEDFEEIYEHSDFFFSGGSITVFFDEKGSVLKVTPNQ</sequence>
<name>A0A7X9RY87_9BACT</name>
<dbReference type="AlphaFoldDB" id="A0A7X9RY87"/>
<keyword evidence="2" id="KW-1185">Reference proteome</keyword>
<protein>
    <submittedName>
        <fullName evidence="1">Uncharacterized protein</fullName>
    </submittedName>
</protein>
<gene>
    <name evidence="1" type="ORF">HHU12_22955</name>
</gene>
<proteinExistence type="predicted"/>
<dbReference type="RefSeq" id="WP_169659080.1">
    <property type="nucleotide sequence ID" value="NZ_JABANE010000076.1"/>
</dbReference>
<comment type="caution">
    <text evidence="1">The sequence shown here is derived from an EMBL/GenBank/DDBJ whole genome shotgun (WGS) entry which is preliminary data.</text>
</comment>
<dbReference type="Proteomes" id="UP000576082">
    <property type="component" value="Unassembled WGS sequence"/>
</dbReference>
<dbReference type="EMBL" id="JABANE010000076">
    <property type="protein sequence ID" value="NME70852.1"/>
    <property type="molecule type" value="Genomic_DNA"/>
</dbReference>